<feature type="compositionally biased region" description="Basic and acidic residues" evidence="1">
    <location>
        <begin position="156"/>
        <end position="167"/>
    </location>
</feature>
<keyword evidence="2" id="KW-0732">Signal</keyword>
<proteinExistence type="predicted"/>
<dbReference type="GeneID" id="30023490"/>
<evidence type="ECO:0000256" key="1">
    <source>
        <dbReference type="SAM" id="MobiDB-lite"/>
    </source>
</evidence>
<sequence>MRWLVANVSIFAFLAAGVQTLTLSSVQLIKPSARRVFSELPARALARADKHSSVVQHGGCSGKFTDIGGTEGKSCECALQRPTDTTDVNSSAAPTDVFDHFQAVDHSNFDNFDNSHFFKVELRDTFVYPDGNYCYVDDNIDNTIHCQPDIARFHDKHRDRDGDRNGDGDEDGGGDGYKDGYKDGNGLNFYNINFLARNDDYRREYYIQQRQQ</sequence>
<dbReference type="AlphaFoldDB" id="A0A167Q4G6"/>
<dbReference type="Proteomes" id="UP000076744">
    <property type="component" value="Unassembled WGS sequence"/>
</dbReference>
<comment type="caution">
    <text evidence="3">The sequence shown here is derived from an EMBL/GenBank/DDBJ whole genome shotgun (WGS) entry which is preliminary data.</text>
</comment>
<dbReference type="EMBL" id="AZHB01000020">
    <property type="protein sequence ID" value="OAA57277.1"/>
    <property type="molecule type" value="Genomic_DNA"/>
</dbReference>
<evidence type="ECO:0000256" key="2">
    <source>
        <dbReference type="SAM" id="SignalP"/>
    </source>
</evidence>
<name>A0A167Q4G6_CORFA</name>
<evidence type="ECO:0000313" key="4">
    <source>
        <dbReference type="Proteomes" id="UP000076744"/>
    </source>
</evidence>
<keyword evidence="4" id="KW-1185">Reference proteome</keyword>
<organism evidence="3 4">
    <name type="scientific">Cordyceps fumosorosea (strain ARSEF 2679)</name>
    <name type="common">Isaria fumosorosea</name>
    <dbReference type="NCBI Taxonomy" id="1081104"/>
    <lineage>
        <taxon>Eukaryota</taxon>
        <taxon>Fungi</taxon>
        <taxon>Dikarya</taxon>
        <taxon>Ascomycota</taxon>
        <taxon>Pezizomycotina</taxon>
        <taxon>Sordariomycetes</taxon>
        <taxon>Hypocreomycetidae</taxon>
        <taxon>Hypocreales</taxon>
        <taxon>Cordycipitaceae</taxon>
        <taxon>Cordyceps</taxon>
    </lineage>
</organism>
<dbReference type="RefSeq" id="XP_018702079.1">
    <property type="nucleotide sequence ID" value="XM_018850801.1"/>
</dbReference>
<feature type="chain" id="PRO_5007891399" evidence="2">
    <location>
        <begin position="21"/>
        <end position="212"/>
    </location>
</feature>
<accession>A0A167Q4G6</accession>
<evidence type="ECO:0000313" key="3">
    <source>
        <dbReference type="EMBL" id="OAA57277.1"/>
    </source>
</evidence>
<feature type="region of interest" description="Disordered" evidence="1">
    <location>
        <begin position="156"/>
        <end position="179"/>
    </location>
</feature>
<feature type="signal peptide" evidence="2">
    <location>
        <begin position="1"/>
        <end position="20"/>
    </location>
</feature>
<gene>
    <name evidence="3" type="ORF">ISF_07198</name>
</gene>
<protein>
    <submittedName>
        <fullName evidence="3">Uncharacterized protein</fullName>
    </submittedName>
</protein>
<reference evidence="3 4" key="1">
    <citation type="journal article" date="2016" name="Genome Biol. Evol.">
        <title>Divergent and convergent evolution of fungal pathogenicity.</title>
        <authorList>
            <person name="Shang Y."/>
            <person name="Xiao G."/>
            <person name="Zheng P."/>
            <person name="Cen K."/>
            <person name="Zhan S."/>
            <person name="Wang C."/>
        </authorList>
    </citation>
    <scope>NUCLEOTIDE SEQUENCE [LARGE SCALE GENOMIC DNA]</scope>
    <source>
        <strain evidence="3 4">ARSEF 2679</strain>
    </source>
</reference>